<feature type="binding site" evidence="3">
    <location>
        <position position="75"/>
    </location>
    <ligand>
        <name>GTP</name>
        <dbReference type="ChEBI" id="CHEBI:37565"/>
    </ligand>
</feature>
<dbReference type="InterPro" id="IPR027417">
    <property type="entry name" value="P-loop_NTPase"/>
</dbReference>
<dbReference type="NCBIfam" id="TIGR00231">
    <property type="entry name" value="small_GTP"/>
    <property type="match status" value="1"/>
</dbReference>
<feature type="binding site" evidence="4">
    <location>
        <position position="31"/>
    </location>
    <ligand>
        <name>Mg(2+)</name>
        <dbReference type="ChEBI" id="CHEBI:18420"/>
    </ligand>
</feature>
<sequence length="190" mass="21830">MESFEKIDNSKTEYDLTLKIILIGHSSVGKTNILTKFCDDKFFENSEITLGASFKTKIVEVNDKKVKLLIWDTAGQERFRSITKSQTSFNKLDYWVKELKSQEQTNAMFMIIGNKCDLEDKRKISKEKGENFAKENKVLFMETSAKDGTNVEKAFRTLIEQIVASKKNQNNLKDTIILNSNSKKSEDKCC</sequence>
<proteinExistence type="predicted"/>
<dbReference type="PROSITE" id="PS51421">
    <property type="entry name" value="RAS"/>
    <property type="match status" value="1"/>
</dbReference>
<organism evidence="5 6">
    <name type="scientific">Anaeramoeba ignava</name>
    <name type="common">Anaerobic marine amoeba</name>
    <dbReference type="NCBI Taxonomy" id="1746090"/>
    <lineage>
        <taxon>Eukaryota</taxon>
        <taxon>Metamonada</taxon>
        <taxon>Anaeramoebidae</taxon>
        <taxon>Anaeramoeba</taxon>
    </lineage>
</organism>
<reference evidence="5" key="1">
    <citation type="submission" date="2022-10" db="EMBL/GenBank/DDBJ databases">
        <title>Novel sulphate-reducing endosymbionts in the free-living metamonad Anaeramoeba.</title>
        <authorList>
            <person name="Jerlstrom-Hultqvist J."/>
            <person name="Cepicka I."/>
            <person name="Gallot-Lavallee L."/>
            <person name="Salas-Leiva D."/>
            <person name="Curtis B.A."/>
            <person name="Zahonova K."/>
            <person name="Pipaliya S."/>
            <person name="Dacks J."/>
            <person name="Roger A.J."/>
        </authorList>
    </citation>
    <scope>NUCLEOTIDE SEQUENCE</scope>
    <source>
        <strain evidence="5">BMAN</strain>
    </source>
</reference>
<evidence type="ECO:0000256" key="3">
    <source>
        <dbReference type="PIRSR" id="PIRSR606689-1"/>
    </source>
</evidence>
<dbReference type="PRINTS" id="PR00449">
    <property type="entry name" value="RASTRNSFRMNG"/>
</dbReference>
<dbReference type="SMART" id="SM00175">
    <property type="entry name" value="RAB"/>
    <property type="match status" value="1"/>
</dbReference>
<dbReference type="OMA" id="KESSCNC"/>
<protein>
    <submittedName>
        <fullName evidence="5">Ras-related protein rab-37</fullName>
    </submittedName>
</protein>
<dbReference type="EMBL" id="JAPDFW010000056">
    <property type="protein sequence ID" value="KAJ5077761.1"/>
    <property type="molecule type" value="Genomic_DNA"/>
</dbReference>
<dbReference type="InterPro" id="IPR005225">
    <property type="entry name" value="Small_GTP-bd"/>
</dbReference>
<dbReference type="InterPro" id="IPR001806">
    <property type="entry name" value="Small_GTPase"/>
</dbReference>
<dbReference type="Pfam" id="PF00071">
    <property type="entry name" value="Ras"/>
    <property type="match status" value="1"/>
</dbReference>
<keyword evidence="6" id="KW-1185">Reference proteome</keyword>
<name>A0A9Q0LS82_ANAIG</name>
<dbReference type="InterPro" id="IPR006689">
    <property type="entry name" value="Small_GTPase_ARF/SAR"/>
</dbReference>
<dbReference type="PROSITE" id="PS51419">
    <property type="entry name" value="RAB"/>
    <property type="match status" value="1"/>
</dbReference>
<dbReference type="CDD" id="cd00154">
    <property type="entry name" value="Rab"/>
    <property type="match status" value="1"/>
</dbReference>
<dbReference type="SUPFAM" id="SSF52540">
    <property type="entry name" value="P-loop containing nucleoside triphosphate hydrolases"/>
    <property type="match status" value="1"/>
</dbReference>
<feature type="binding site" evidence="4">
    <location>
        <position position="49"/>
    </location>
    <ligand>
        <name>Mg(2+)</name>
        <dbReference type="ChEBI" id="CHEBI:18420"/>
    </ligand>
</feature>
<dbReference type="Gene3D" id="3.40.50.300">
    <property type="entry name" value="P-loop containing nucleotide triphosphate hydrolases"/>
    <property type="match status" value="2"/>
</dbReference>
<gene>
    <name evidence="5" type="ORF">M0811_05451</name>
</gene>
<evidence type="ECO:0000313" key="6">
    <source>
        <dbReference type="Proteomes" id="UP001149090"/>
    </source>
</evidence>
<comment type="caution">
    <text evidence="5">The sequence shown here is derived from an EMBL/GenBank/DDBJ whole genome shotgun (WGS) entry which is preliminary data.</text>
</comment>
<keyword evidence="4" id="KW-0460">Magnesium</keyword>
<dbReference type="SMART" id="SM00173">
    <property type="entry name" value="RAS"/>
    <property type="match status" value="1"/>
</dbReference>
<keyword evidence="2 3" id="KW-0342">GTP-binding</keyword>
<dbReference type="Proteomes" id="UP001149090">
    <property type="component" value="Unassembled WGS sequence"/>
</dbReference>
<dbReference type="GO" id="GO:0046872">
    <property type="term" value="F:metal ion binding"/>
    <property type="evidence" value="ECO:0007669"/>
    <property type="project" value="UniProtKB-KW"/>
</dbReference>
<accession>A0A9Q0LS82</accession>
<evidence type="ECO:0000313" key="5">
    <source>
        <dbReference type="EMBL" id="KAJ5077761.1"/>
    </source>
</evidence>
<feature type="binding site" evidence="3">
    <location>
        <begin position="114"/>
        <end position="117"/>
    </location>
    <ligand>
        <name>GTP</name>
        <dbReference type="ChEBI" id="CHEBI:37565"/>
    </ligand>
</feature>
<evidence type="ECO:0000256" key="2">
    <source>
        <dbReference type="ARBA" id="ARBA00023134"/>
    </source>
</evidence>
<evidence type="ECO:0000256" key="4">
    <source>
        <dbReference type="PIRSR" id="PIRSR606689-2"/>
    </source>
</evidence>
<dbReference type="AlphaFoldDB" id="A0A9Q0LS82"/>
<dbReference type="SMART" id="SM00174">
    <property type="entry name" value="RHO"/>
    <property type="match status" value="1"/>
</dbReference>
<feature type="binding site" evidence="3">
    <location>
        <begin position="24"/>
        <end position="31"/>
    </location>
    <ligand>
        <name>GTP</name>
        <dbReference type="ChEBI" id="CHEBI:37565"/>
    </ligand>
</feature>
<dbReference type="OrthoDB" id="63533at2759"/>
<dbReference type="FunFam" id="3.40.50.300:FF:001447">
    <property type="entry name" value="Ras-related protein Rab-1B"/>
    <property type="match status" value="1"/>
</dbReference>
<keyword evidence="4" id="KW-0479">Metal-binding</keyword>
<dbReference type="PANTHER" id="PTHR47978">
    <property type="match status" value="1"/>
</dbReference>
<dbReference type="Pfam" id="PF00025">
    <property type="entry name" value="Arf"/>
    <property type="match status" value="1"/>
</dbReference>
<keyword evidence="1 3" id="KW-0547">Nucleotide-binding</keyword>
<dbReference type="GO" id="GO:0005525">
    <property type="term" value="F:GTP binding"/>
    <property type="evidence" value="ECO:0007669"/>
    <property type="project" value="UniProtKB-KW"/>
</dbReference>
<dbReference type="GO" id="GO:0003924">
    <property type="term" value="F:GTPase activity"/>
    <property type="evidence" value="ECO:0007669"/>
    <property type="project" value="InterPro"/>
</dbReference>
<evidence type="ECO:0000256" key="1">
    <source>
        <dbReference type="ARBA" id="ARBA00022741"/>
    </source>
</evidence>